<comment type="caution">
    <text evidence="2">The sequence shown here is derived from an EMBL/GenBank/DDBJ whole genome shotgun (WGS) entry which is preliminary data.</text>
</comment>
<gene>
    <name evidence="2" type="ORF">M406DRAFT_221735</name>
</gene>
<feature type="compositionally biased region" description="Basic residues" evidence="1">
    <location>
        <begin position="214"/>
        <end position="227"/>
    </location>
</feature>
<feature type="region of interest" description="Disordered" evidence="1">
    <location>
        <begin position="121"/>
        <end position="147"/>
    </location>
</feature>
<keyword evidence="3" id="KW-1185">Reference proteome</keyword>
<reference evidence="2" key="1">
    <citation type="journal article" date="2020" name="Phytopathology">
        <title>Genome sequence of the chestnut blight fungus Cryphonectria parasitica EP155: A fundamental resource for an archetypical invasive plant pathogen.</title>
        <authorList>
            <person name="Crouch J.A."/>
            <person name="Dawe A."/>
            <person name="Aerts A."/>
            <person name="Barry K."/>
            <person name="Churchill A.C.L."/>
            <person name="Grimwood J."/>
            <person name="Hillman B."/>
            <person name="Milgroom M.G."/>
            <person name="Pangilinan J."/>
            <person name="Smith M."/>
            <person name="Salamov A."/>
            <person name="Schmutz J."/>
            <person name="Yadav J."/>
            <person name="Grigoriev I.V."/>
            <person name="Nuss D."/>
        </authorList>
    </citation>
    <scope>NUCLEOTIDE SEQUENCE</scope>
    <source>
        <strain evidence="2">EP155</strain>
    </source>
</reference>
<dbReference type="Proteomes" id="UP000803844">
    <property type="component" value="Unassembled WGS sequence"/>
</dbReference>
<evidence type="ECO:0000313" key="2">
    <source>
        <dbReference type="EMBL" id="KAF3764456.1"/>
    </source>
</evidence>
<dbReference type="RefSeq" id="XP_040775417.1">
    <property type="nucleotide sequence ID" value="XM_040915602.1"/>
</dbReference>
<protein>
    <submittedName>
        <fullName evidence="2">Uncharacterized protein</fullName>
    </submittedName>
</protein>
<feature type="compositionally biased region" description="Basic and acidic residues" evidence="1">
    <location>
        <begin position="234"/>
        <end position="248"/>
    </location>
</feature>
<evidence type="ECO:0000256" key="1">
    <source>
        <dbReference type="SAM" id="MobiDB-lite"/>
    </source>
</evidence>
<name>A0A9P4Y0T3_CRYP1</name>
<dbReference type="InterPro" id="IPR024526">
    <property type="entry name" value="DUF3807"/>
</dbReference>
<dbReference type="PANTHER" id="PTHR40642">
    <property type="entry name" value="YALI0F31295P"/>
    <property type="match status" value="1"/>
</dbReference>
<dbReference type="GeneID" id="63832731"/>
<feature type="non-terminal residue" evidence="2">
    <location>
        <position position="1"/>
    </location>
</feature>
<proteinExistence type="predicted"/>
<accession>A0A9P4Y0T3</accession>
<feature type="non-terminal residue" evidence="2">
    <location>
        <position position="260"/>
    </location>
</feature>
<feature type="compositionally biased region" description="Acidic residues" evidence="1">
    <location>
        <begin position="193"/>
        <end position="207"/>
    </location>
</feature>
<dbReference type="Pfam" id="PF12720">
    <property type="entry name" value="DUF3807"/>
    <property type="match status" value="1"/>
</dbReference>
<dbReference type="OrthoDB" id="5335351at2759"/>
<feature type="compositionally biased region" description="Low complexity" evidence="1">
    <location>
        <begin position="168"/>
        <end position="179"/>
    </location>
</feature>
<sequence length="260" mass="29648">PGTPGNLAPFDWNDLEVRFDRALEGANEHEAELAADFEALMKYFNIWASAASAHDNQRAAKRLQTRSYFVKLKETDLDSKRQNYEQVADLSSFHETHFGDTALAAFARDFLTPRTTPHEVILGSDGDKYDQVDEEDDDDGLGYYPDGVKRTLTDEQIAIFRHSELQALQKAQEQEQGQAQRRRNSSSPIPMDLDVESAEDGELQEDECVQRVVPTKKKKKNKKKKRGSGNSNKKQWEPDPERRKRTWDVVETGLDALAYD</sequence>
<dbReference type="AlphaFoldDB" id="A0A9P4Y0T3"/>
<evidence type="ECO:0000313" key="3">
    <source>
        <dbReference type="Proteomes" id="UP000803844"/>
    </source>
</evidence>
<feature type="region of interest" description="Disordered" evidence="1">
    <location>
        <begin position="168"/>
        <end position="248"/>
    </location>
</feature>
<organism evidence="2 3">
    <name type="scientific">Cryphonectria parasitica (strain ATCC 38755 / EP155)</name>
    <dbReference type="NCBI Taxonomy" id="660469"/>
    <lineage>
        <taxon>Eukaryota</taxon>
        <taxon>Fungi</taxon>
        <taxon>Dikarya</taxon>
        <taxon>Ascomycota</taxon>
        <taxon>Pezizomycotina</taxon>
        <taxon>Sordariomycetes</taxon>
        <taxon>Sordariomycetidae</taxon>
        <taxon>Diaporthales</taxon>
        <taxon>Cryphonectriaceae</taxon>
        <taxon>Cryphonectria-Endothia species complex</taxon>
        <taxon>Cryphonectria</taxon>
    </lineage>
</organism>
<dbReference type="EMBL" id="MU032348">
    <property type="protein sequence ID" value="KAF3764456.1"/>
    <property type="molecule type" value="Genomic_DNA"/>
</dbReference>
<dbReference type="PANTHER" id="PTHR40642:SF1">
    <property type="entry name" value="YALI0F31295P"/>
    <property type="match status" value="1"/>
</dbReference>